<dbReference type="GO" id="GO:0032259">
    <property type="term" value="P:methylation"/>
    <property type="evidence" value="ECO:0007669"/>
    <property type="project" value="UniProtKB-KW"/>
</dbReference>
<organism evidence="2">
    <name type="scientific">Symploca sp. SIO1C4</name>
    <dbReference type="NCBI Taxonomy" id="2607765"/>
    <lineage>
        <taxon>Bacteria</taxon>
        <taxon>Bacillati</taxon>
        <taxon>Cyanobacteriota</taxon>
        <taxon>Cyanophyceae</taxon>
        <taxon>Coleofasciculales</taxon>
        <taxon>Coleofasciculaceae</taxon>
        <taxon>Symploca</taxon>
    </lineage>
</organism>
<gene>
    <name evidence="2" type="ORF">F6J89_04660</name>
</gene>
<feature type="domain" description="Methyltransferase FkbM" evidence="1">
    <location>
        <begin position="59"/>
        <end position="196"/>
    </location>
</feature>
<dbReference type="Gene3D" id="3.40.50.150">
    <property type="entry name" value="Vaccinia Virus protein VP39"/>
    <property type="match status" value="1"/>
</dbReference>
<comment type="caution">
    <text evidence="2">The sequence shown here is derived from an EMBL/GenBank/DDBJ whole genome shotgun (WGS) entry which is preliminary data.</text>
</comment>
<name>A0A6B3MZS1_9CYAN</name>
<reference evidence="2" key="1">
    <citation type="submission" date="2019-11" db="EMBL/GenBank/DDBJ databases">
        <title>Genomic insights into an expanded diversity of filamentous marine cyanobacteria reveals the extraordinary biosynthetic potential of Moorea and Okeania.</title>
        <authorList>
            <person name="Ferreira Leao T."/>
            <person name="Wang M."/>
            <person name="Moss N."/>
            <person name="Da Silva R."/>
            <person name="Sanders J."/>
            <person name="Nurk S."/>
            <person name="Gurevich A."/>
            <person name="Humphrey G."/>
            <person name="Reher R."/>
            <person name="Zhu Q."/>
            <person name="Belda-Ferre P."/>
            <person name="Glukhov E."/>
            <person name="Rex R."/>
            <person name="Dorrestein P.C."/>
            <person name="Knight R."/>
            <person name="Pevzner P."/>
            <person name="Gerwick W.H."/>
            <person name="Gerwick L."/>
        </authorList>
    </citation>
    <scope>NUCLEOTIDE SEQUENCE</scope>
    <source>
        <strain evidence="2">SIO1C4</strain>
    </source>
</reference>
<dbReference type="InterPro" id="IPR052514">
    <property type="entry name" value="SAM-dependent_MTase"/>
</dbReference>
<dbReference type="InterPro" id="IPR029063">
    <property type="entry name" value="SAM-dependent_MTases_sf"/>
</dbReference>
<dbReference type="AlphaFoldDB" id="A0A6B3MZS1"/>
<dbReference type="Pfam" id="PF05050">
    <property type="entry name" value="Methyltransf_21"/>
    <property type="match status" value="1"/>
</dbReference>
<evidence type="ECO:0000259" key="1">
    <source>
        <dbReference type="Pfam" id="PF05050"/>
    </source>
</evidence>
<accession>A0A6B3MZS1</accession>
<keyword evidence="2" id="KW-0808">Transferase</keyword>
<dbReference type="PANTHER" id="PTHR34203">
    <property type="entry name" value="METHYLTRANSFERASE, FKBM FAMILY PROTEIN"/>
    <property type="match status" value="1"/>
</dbReference>
<dbReference type="GO" id="GO:0008168">
    <property type="term" value="F:methyltransferase activity"/>
    <property type="evidence" value="ECO:0007669"/>
    <property type="project" value="UniProtKB-KW"/>
</dbReference>
<sequence>MIQVNQHQSKTLMEPVKNISGLVSVRGHHFYANLINSNSVVVDLGSHLGQFSHQVSNLFKCQCYAVEALPSLHQKIVQNPLVKKFNYAISSADKPVEFCVTDNPEANHISRFSVGTVSEKITVEGVTIESFMDRNNIECIDLLKVDIEGAEIDLFNSMSDKTLKSIKQITVEFHDFKFQISREVEAIKAKLKSLGFACIVFSMTTNGDVLFINLNKSCIPKFRYIYIRYFAKYVRAFPRLMKRLFSKIILN</sequence>
<dbReference type="SUPFAM" id="SSF53335">
    <property type="entry name" value="S-adenosyl-L-methionine-dependent methyltransferases"/>
    <property type="match status" value="1"/>
</dbReference>
<protein>
    <submittedName>
        <fullName evidence="2">FkbM family methyltransferase</fullName>
    </submittedName>
</protein>
<proteinExistence type="predicted"/>
<dbReference type="NCBIfam" id="TIGR01444">
    <property type="entry name" value="fkbM_fam"/>
    <property type="match status" value="1"/>
</dbReference>
<evidence type="ECO:0000313" key="2">
    <source>
        <dbReference type="EMBL" id="NER26926.1"/>
    </source>
</evidence>
<dbReference type="PANTHER" id="PTHR34203:SF15">
    <property type="entry name" value="SLL1173 PROTEIN"/>
    <property type="match status" value="1"/>
</dbReference>
<dbReference type="InterPro" id="IPR006342">
    <property type="entry name" value="FkbM_mtfrase"/>
</dbReference>
<keyword evidence="2" id="KW-0489">Methyltransferase</keyword>
<dbReference type="EMBL" id="JAAHFQ010000058">
    <property type="protein sequence ID" value="NER26926.1"/>
    <property type="molecule type" value="Genomic_DNA"/>
</dbReference>